<reference evidence="3 4" key="1">
    <citation type="submission" date="2019-11" db="EMBL/GenBank/DDBJ databases">
        <title>Whole genome sequence of Haloferax sp. MBLA0078.</title>
        <authorList>
            <person name="Seo M.-J."/>
            <person name="Cho E.-S."/>
        </authorList>
    </citation>
    <scope>NUCLEOTIDE SEQUENCE [LARGE SCALE GENOMIC DNA]</scope>
    <source>
        <strain evidence="3 4">MBLA0078</strain>
    </source>
</reference>
<dbReference type="AlphaFoldDB" id="A0A6A8GAV1"/>
<dbReference type="SUPFAM" id="SSF52540">
    <property type="entry name" value="P-loop containing nucleoside triphosphate hydrolases"/>
    <property type="match status" value="1"/>
</dbReference>
<dbReference type="EMBL" id="WKJQ01000002">
    <property type="protein sequence ID" value="MRW98037.1"/>
    <property type="molecule type" value="Genomic_DNA"/>
</dbReference>
<evidence type="ECO:0000256" key="1">
    <source>
        <dbReference type="ARBA" id="ARBA00022741"/>
    </source>
</evidence>
<dbReference type="GO" id="GO:0005524">
    <property type="term" value="F:ATP binding"/>
    <property type="evidence" value="ECO:0007669"/>
    <property type="project" value="UniProtKB-KW"/>
</dbReference>
<dbReference type="InterPro" id="IPR027417">
    <property type="entry name" value="P-loop_NTPase"/>
</dbReference>
<dbReference type="Gene3D" id="3.40.50.300">
    <property type="entry name" value="P-loop containing nucleotide triphosphate hydrolases"/>
    <property type="match status" value="1"/>
</dbReference>
<keyword evidence="1" id="KW-0547">Nucleotide-binding</keyword>
<keyword evidence="4" id="KW-1185">Reference proteome</keyword>
<dbReference type="PANTHER" id="PTHR43637">
    <property type="entry name" value="UPF0273 PROTEIN TM_0370"/>
    <property type="match status" value="1"/>
</dbReference>
<sequence length="207" mass="22748">MVTRLSTGIDVLDQLLLGGIPTGSLVAIVGAPASQSELFLYELAARRPTRYLTTERSQASVEAVLNARRHADSVNVVQVDLSDNASGVGSLVDTIPNETTLIVDPADALERLDHWSYVELLQRLKTRMVETDGVAVLHCLDGVNPPEERDTTLYHADVVFALSTRIDDDEIENRLAVPKFRGNRALNETIRLDMGERVVVDTSRNIS</sequence>
<evidence type="ECO:0000313" key="3">
    <source>
        <dbReference type="EMBL" id="MRW98037.1"/>
    </source>
</evidence>
<keyword evidence="2" id="KW-0067">ATP-binding</keyword>
<dbReference type="InterPro" id="IPR055549">
    <property type="entry name" value="DUF7125"/>
</dbReference>
<name>A0A6A8GAV1_9EURY</name>
<evidence type="ECO:0000256" key="2">
    <source>
        <dbReference type="ARBA" id="ARBA00022840"/>
    </source>
</evidence>
<evidence type="ECO:0000313" key="4">
    <source>
        <dbReference type="Proteomes" id="UP000443423"/>
    </source>
</evidence>
<accession>A0A6A8GAV1</accession>
<dbReference type="RefSeq" id="WP_151114029.1">
    <property type="nucleotide sequence ID" value="NZ_WKJQ01000002.1"/>
</dbReference>
<dbReference type="OrthoDB" id="49711at2157"/>
<protein>
    <submittedName>
        <fullName evidence="3">Transcriptional regulator</fullName>
    </submittedName>
</protein>
<dbReference type="PANTHER" id="PTHR43637:SF2">
    <property type="entry name" value="PROTEIN GVPD 1"/>
    <property type="match status" value="1"/>
</dbReference>
<proteinExistence type="predicted"/>
<organism evidence="3 4">
    <name type="scientific">Haloferax marinum</name>
    <dbReference type="NCBI Taxonomy" id="2666143"/>
    <lineage>
        <taxon>Archaea</taxon>
        <taxon>Methanobacteriati</taxon>
        <taxon>Methanobacteriota</taxon>
        <taxon>Stenosarchaea group</taxon>
        <taxon>Halobacteria</taxon>
        <taxon>Halobacteriales</taxon>
        <taxon>Haloferacaceae</taxon>
        <taxon>Haloferax</taxon>
    </lineage>
</organism>
<dbReference type="Pfam" id="PF23442">
    <property type="entry name" value="DUF7125"/>
    <property type="match status" value="1"/>
</dbReference>
<dbReference type="Proteomes" id="UP000443423">
    <property type="component" value="Unassembled WGS sequence"/>
</dbReference>
<gene>
    <name evidence="3" type="ORF">GJR99_15835</name>
</gene>
<comment type="caution">
    <text evidence="3">The sequence shown here is derived from an EMBL/GenBank/DDBJ whole genome shotgun (WGS) entry which is preliminary data.</text>
</comment>